<evidence type="ECO:0000256" key="5">
    <source>
        <dbReference type="ARBA" id="ARBA00023136"/>
    </source>
</evidence>
<dbReference type="OrthoDB" id="420519at2759"/>
<gene>
    <name evidence="7" type="ORF">CBR_g32587</name>
</gene>
<dbReference type="GO" id="GO:0005886">
    <property type="term" value="C:plasma membrane"/>
    <property type="evidence" value="ECO:0007669"/>
    <property type="project" value="UniProtKB-SubCell"/>
</dbReference>
<comment type="subcellular location">
    <subcellularLocation>
        <location evidence="6">Cell membrane</location>
        <topology evidence="6">Multi-pass membrane protein</topology>
    </subcellularLocation>
    <subcellularLocation>
        <location evidence="1">Membrane</location>
        <topology evidence="1">Multi-pass membrane protein</topology>
    </subcellularLocation>
</comment>
<dbReference type="PANTHER" id="PTHR12385:SF98">
    <property type="entry name" value="CHOLINE TRANSPORTER-LIKE PROTEIN"/>
    <property type="match status" value="1"/>
</dbReference>
<protein>
    <recommendedName>
        <fullName evidence="6">Choline transporter-like protein</fullName>
    </recommendedName>
</protein>
<evidence type="ECO:0000256" key="2">
    <source>
        <dbReference type="ARBA" id="ARBA00007168"/>
    </source>
</evidence>
<comment type="function">
    <text evidence="6">Choline transporter.</text>
</comment>
<feature type="transmembrane region" description="Helical" evidence="6">
    <location>
        <begin position="26"/>
        <end position="48"/>
    </location>
</feature>
<dbReference type="EMBL" id="BFEA01000380">
    <property type="protein sequence ID" value="GBG81595.1"/>
    <property type="molecule type" value="Genomic_DNA"/>
</dbReference>
<keyword evidence="8" id="KW-1185">Reference proteome</keyword>
<comment type="similarity">
    <text evidence="2 6">Belongs to the CTL (choline transporter-like) family.</text>
</comment>
<reference evidence="7 8" key="1">
    <citation type="journal article" date="2018" name="Cell">
        <title>The Chara Genome: Secondary Complexity and Implications for Plant Terrestrialization.</title>
        <authorList>
            <person name="Nishiyama T."/>
            <person name="Sakayama H."/>
            <person name="Vries J.D."/>
            <person name="Buschmann H."/>
            <person name="Saint-Marcoux D."/>
            <person name="Ullrich K.K."/>
            <person name="Haas F.B."/>
            <person name="Vanderstraeten L."/>
            <person name="Becker D."/>
            <person name="Lang D."/>
            <person name="Vosolsobe S."/>
            <person name="Rombauts S."/>
            <person name="Wilhelmsson P.K.I."/>
            <person name="Janitza P."/>
            <person name="Kern R."/>
            <person name="Heyl A."/>
            <person name="Rumpler F."/>
            <person name="Villalobos L.I.A.C."/>
            <person name="Clay J.M."/>
            <person name="Skokan R."/>
            <person name="Toyoda A."/>
            <person name="Suzuki Y."/>
            <person name="Kagoshima H."/>
            <person name="Schijlen E."/>
            <person name="Tajeshwar N."/>
            <person name="Catarino B."/>
            <person name="Hetherington A.J."/>
            <person name="Saltykova A."/>
            <person name="Bonnot C."/>
            <person name="Breuninger H."/>
            <person name="Symeonidi A."/>
            <person name="Radhakrishnan G.V."/>
            <person name="Van Nieuwerburgh F."/>
            <person name="Deforce D."/>
            <person name="Chang C."/>
            <person name="Karol K.G."/>
            <person name="Hedrich R."/>
            <person name="Ulvskov P."/>
            <person name="Glockner G."/>
            <person name="Delwiche C.F."/>
            <person name="Petrasek J."/>
            <person name="Van de Peer Y."/>
            <person name="Friml J."/>
            <person name="Beilby M."/>
            <person name="Dolan L."/>
            <person name="Kohara Y."/>
            <person name="Sugano S."/>
            <person name="Fujiyama A."/>
            <person name="Delaux P.-M."/>
            <person name="Quint M."/>
            <person name="TheiBen G."/>
            <person name="Hagemann M."/>
            <person name="Harholt J."/>
            <person name="Dunand C."/>
            <person name="Zachgo S."/>
            <person name="Langdale J."/>
            <person name="Maumus F."/>
            <person name="Straeten D.V.D."/>
            <person name="Gould S.B."/>
            <person name="Rensing S.A."/>
        </authorList>
    </citation>
    <scope>NUCLEOTIDE SEQUENCE [LARGE SCALE GENOMIC DNA]</scope>
    <source>
        <strain evidence="7 8">S276</strain>
    </source>
</reference>
<evidence type="ECO:0000256" key="4">
    <source>
        <dbReference type="ARBA" id="ARBA00022989"/>
    </source>
</evidence>
<dbReference type="AlphaFoldDB" id="A0A388LH71"/>
<dbReference type="Gramene" id="GBG81595">
    <property type="protein sequence ID" value="GBG81595"/>
    <property type="gene ID" value="CBR_g32587"/>
</dbReference>
<proteinExistence type="inferred from homology"/>
<dbReference type="Proteomes" id="UP000265515">
    <property type="component" value="Unassembled WGS sequence"/>
</dbReference>
<organism evidence="7 8">
    <name type="scientific">Chara braunii</name>
    <name type="common">Braun's stonewort</name>
    <dbReference type="NCBI Taxonomy" id="69332"/>
    <lineage>
        <taxon>Eukaryota</taxon>
        <taxon>Viridiplantae</taxon>
        <taxon>Streptophyta</taxon>
        <taxon>Charophyceae</taxon>
        <taxon>Charales</taxon>
        <taxon>Characeae</taxon>
        <taxon>Chara</taxon>
    </lineage>
</organism>
<evidence type="ECO:0000256" key="1">
    <source>
        <dbReference type="ARBA" id="ARBA00004141"/>
    </source>
</evidence>
<feature type="transmembrane region" description="Helical" evidence="6">
    <location>
        <begin position="391"/>
        <end position="421"/>
    </location>
</feature>
<dbReference type="Pfam" id="PF04515">
    <property type="entry name" value="Choline_transpo"/>
    <property type="match status" value="1"/>
</dbReference>
<keyword evidence="5 6" id="KW-0472">Membrane</keyword>
<comment type="caution">
    <text evidence="7">The sequence shown here is derived from an EMBL/GenBank/DDBJ whole genome shotgun (WGS) entry which is preliminary data.</text>
</comment>
<evidence type="ECO:0000256" key="3">
    <source>
        <dbReference type="ARBA" id="ARBA00022692"/>
    </source>
</evidence>
<keyword evidence="3 6" id="KW-0812">Transmembrane</keyword>
<dbReference type="STRING" id="69332.A0A388LH71"/>
<feature type="transmembrane region" description="Helical" evidence="6">
    <location>
        <begin position="196"/>
        <end position="214"/>
    </location>
</feature>
<accession>A0A388LH71</accession>
<feature type="transmembrane region" description="Helical" evidence="6">
    <location>
        <begin position="90"/>
        <end position="110"/>
    </location>
</feature>
<evidence type="ECO:0000313" key="7">
    <source>
        <dbReference type="EMBL" id="GBG81595.1"/>
    </source>
</evidence>
<feature type="transmembrane region" description="Helical" evidence="6">
    <location>
        <begin position="344"/>
        <end position="369"/>
    </location>
</feature>
<dbReference type="PANTHER" id="PTHR12385">
    <property type="entry name" value="CHOLINE TRANSPORTER-LIKE (SLC FAMILY 44)"/>
    <property type="match status" value="1"/>
</dbReference>
<dbReference type="OMA" id="ITGEAFC"/>
<dbReference type="GO" id="GO:0022857">
    <property type="term" value="F:transmembrane transporter activity"/>
    <property type="evidence" value="ECO:0007669"/>
    <property type="project" value="UniProtKB-UniRule"/>
</dbReference>
<evidence type="ECO:0000313" key="8">
    <source>
        <dbReference type="Proteomes" id="UP000265515"/>
    </source>
</evidence>
<sequence>MVTGKMGFPDPHDWDKELNTDALIKFFAPPLGVTVLVSFIFGVLYLALLRIIPAVVLYSTIAIMVVAPAVLGVIAYNYVDLRQLDTNQVMMAGGGLAGVTLVELLFFYFARSKVELSCKLLGVAAVGLDRNISLLFFVPALNILLLMVIIPLAGLMAVTYTNGELMPNPLVMDGKCGFNTGHACCQWRYDRWVPYYLGWSAFSILWTVMLAFEIRVFTVGGTIAQWYFADYGSSHASLCTSFGHALGPSLGTLCLASFILALLQTVKEIIDRLKRDPEKRGSYLTEMVACCLECMFQIIEFISKFATITASITGEGFWQATKSASWLLKQSLLSATIVDRLSVVVLNAAALVLALLWGVALGFFCYFNWRQNPVPGFTEEEAMPLAVVEGGLAFCIIFIVLRFFATVMINVVDAVYICYAIDKYGGMLTMPEIHEVYSQVPLVKGSRIRSQEGWSIDEQEYEYLSNYQPQPQ</sequence>
<feature type="transmembrane region" description="Helical" evidence="6">
    <location>
        <begin position="55"/>
        <end position="78"/>
    </location>
</feature>
<name>A0A388LH71_CHABU</name>
<keyword evidence="4 6" id="KW-1133">Transmembrane helix</keyword>
<dbReference type="InterPro" id="IPR007603">
    <property type="entry name" value="Choline_transptr-like"/>
</dbReference>
<evidence type="ECO:0000256" key="6">
    <source>
        <dbReference type="RuleBase" id="RU368066"/>
    </source>
</evidence>
<feature type="transmembrane region" description="Helical" evidence="6">
    <location>
        <begin position="131"/>
        <end position="160"/>
    </location>
</feature>